<dbReference type="InterPro" id="IPR014914">
    <property type="entry name" value="RES_dom"/>
</dbReference>
<gene>
    <name evidence="2" type="ORF">V8N49_02440</name>
</gene>
<keyword evidence="3" id="KW-1185">Reference proteome</keyword>
<proteinExistence type="predicted"/>
<dbReference type="EMBL" id="JBANEI010000001">
    <property type="protein sequence ID" value="MEI2680522.1"/>
    <property type="molecule type" value="Genomic_DNA"/>
</dbReference>
<comment type="caution">
    <text evidence="2">The sequence shown here is derived from an EMBL/GenBank/DDBJ whole genome shotgun (WGS) entry which is preliminary data.</text>
</comment>
<evidence type="ECO:0000313" key="3">
    <source>
        <dbReference type="Proteomes" id="UP001306592"/>
    </source>
</evidence>
<accession>A0ABU8DAG4</accession>
<protein>
    <submittedName>
        <fullName evidence="2">RES family NAD+ phosphorylase</fullName>
    </submittedName>
</protein>
<name>A0ABU8DAG4_ERWAP</name>
<reference evidence="2 3" key="1">
    <citation type="submission" date="2024-02" db="EMBL/GenBank/DDBJ databases">
        <title>First report Erwinia aphidicola in onion in Chile.</title>
        <authorList>
            <person name="Valenzuela M."/>
            <person name="Pena M."/>
            <person name="Dutta B."/>
        </authorList>
    </citation>
    <scope>NUCLEOTIDE SEQUENCE [LARGE SCALE GENOMIC DNA]</scope>
    <source>
        <strain evidence="2 3">QCJ3A</strain>
    </source>
</reference>
<dbReference type="Pfam" id="PF08808">
    <property type="entry name" value="RES"/>
    <property type="match status" value="1"/>
</dbReference>
<evidence type="ECO:0000259" key="1">
    <source>
        <dbReference type="SMART" id="SM00953"/>
    </source>
</evidence>
<feature type="domain" description="RES" evidence="1">
    <location>
        <begin position="47"/>
        <end position="191"/>
    </location>
</feature>
<dbReference type="RefSeq" id="WP_336202295.1">
    <property type="nucleotide sequence ID" value="NZ_JBANEI010000001.1"/>
</dbReference>
<dbReference type="Proteomes" id="UP001306592">
    <property type="component" value="Unassembled WGS sequence"/>
</dbReference>
<dbReference type="SMART" id="SM00953">
    <property type="entry name" value="RES"/>
    <property type="match status" value="1"/>
</dbReference>
<sequence>MAKESQSEKGVSRFAPPSHPVAINTFSLPAGTTLCRVHRQRYSGSSFNNTVSGNARFSPIFTPDGTVIPTLYAGESPRVALCEVIFHDLDLTSPCLSYPVAALDAFRHTRLTTAAALQLASLDLPSLVKMRAGKKLIHSDASEYGITRQWAEAIHQQYPRIQGMMWPSRQHQGNAWLLFGDRIDGTMLLSESKTQKITERPVVEELLTLAERMGLYLEE</sequence>
<evidence type="ECO:0000313" key="2">
    <source>
        <dbReference type="EMBL" id="MEI2680522.1"/>
    </source>
</evidence>
<organism evidence="2 3">
    <name type="scientific">Erwinia aphidicola</name>
    <dbReference type="NCBI Taxonomy" id="68334"/>
    <lineage>
        <taxon>Bacteria</taxon>
        <taxon>Pseudomonadati</taxon>
        <taxon>Pseudomonadota</taxon>
        <taxon>Gammaproteobacteria</taxon>
        <taxon>Enterobacterales</taxon>
        <taxon>Erwiniaceae</taxon>
        <taxon>Erwinia</taxon>
    </lineage>
</organism>